<reference evidence="6" key="2">
    <citation type="submission" date="2023-01" db="EMBL/GenBank/DDBJ databases">
        <authorList>
            <person name="Sun Q."/>
            <person name="Evtushenko L."/>
        </authorList>
    </citation>
    <scope>NUCLEOTIDE SEQUENCE</scope>
    <source>
        <strain evidence="6">VKM B-2484</strain>
    </source>
</reference>
<feature type="transmembrane region" description="Helical" evidence="4">
    <location>
        <begin position="306"/>
        <end position="325"/>
    </location>
</feature>
<dbReference type="InterPro" id="IPR051018">
    <property type="entry name" value="Bacteriophage_GH24"/>
</dbReference>
<dbReference type="GO" id="GO:0031640">
    <property type="term" value="P:killing of cells of another organism"/>
    <property type="evidence" value="ECO:0007669"/>
    <property type="project" value="UniProtKB-KW"/>
</dbReference>
<dbReference type="InterPro" id="IPR023346">
    <property type="entry name" value="Lysozyme-like_dom_sf"/>
</dbReference>
<name>A0A9W6J8D1_9HYPH</name>
<dbReference type="Pfam" id="PF00959">
    <property type="entry name" value="Phage_lysozyme"/>
    <property type="match status" value="1"/>
</dbReference>
<sequence>MNRVDDDVALEVASHEGLVRQTYKDSKGIATWSIGVTSASGHDVDRYIGKPQPLEHCLAVFAWLLENKYAPAVRKAFGSRTLTQAQFTAALSFHYNTGAIARASWVKKWLAGDIAGARKAFMDWRKPAEIVPRREKERDLFFDGKWSNDGKITEYTRITARMTPDWGSARRVDARAALAAALTSAAPVPTPRPTKAPPASAPAAGAAMTEYEIRALQQQLHDALYTEVGFVDGKMGTRTRAGLFAFQTDNGLPATGEMNPETRAFILAHGVPTRHLAAERESATASSLAAAGRLPPAARAALKGGWWAKVQAALGAIAMAIYGAWQQSGDALSALSPIKEDLLSAGPWLFFTAVIVISLVLWLRSRSAVDQTVRAVRLGRDTGA</sequence>
<dbReference type="GO" id="GO:0003796">
    <property type="term" value="F:lysozyme activity"/>
    <property type="evidence" value="ECO:0007669"/>
    <property type="project" value="UniProtKB-EC"/>
</dbReference>
<dbReference type="GO" id="GO:0042742">
    <property type="term" value="P:defense response to bacterium"/>
    <property type="evidence" value="ECO:0007669"/>
    <property type="project" value="UniProtKB-KW"/>
</dbReference>
<evidence type="ECO:0000256" key="4">
    <source>
        <dbReference type="SAM" id="Phobius"/>
    </source>
</evidence>
<feature type="transmembrane region" description="Helical" evidence="4">
    <location>
        <begin position="345"/>
        <end position="363"/>
    </location>
</feature>
<comment type="caution">
    <text evidence="6">The sequence shown here is derived from an EMBL/GenBank/DDBJ whole genome shotgun (WGS) entry which is preliminary data.</text>
</comment>
<dbReference type="InterPro" id="IPR023347">
    <property type="entry name" value="Lysozyme_dom_sf"/>
</dbReference>
<evidence type="ECO:0000256" key="1">
    <source>
        <dbReference type="ARBA" id="ARBA00022529"/>
    </source>
</evidence>
<organism evidence="6 7">
    <name type="scientific">Ancylobacter dichloromethanicus</name>
    <dbReference type="NCBI Taxonomy" id="518825"/>
    <lineage>
        <taxon>Bacteria</taxon>
        <taxon>Pseudomonadati</taxon>
        <taxon>Pseudomonadota</taxon>
        <taxon>Alphaproteobacteria</taxon>
        <taxon>Hyphomicrobiales</taxon>
        <taxon>Xanthobacteraceae</taxon>
        <taxon>Ancylobacter</taxon>
    </lineage>
</organism>
<dbReference type="Gene3D" id="1.10.530.40">
    <property type="match status" value="1"/>
</dbReference>
<accession>A0A9W6J8D1</accession>
<keyword evidence="2 3" id="KW-0081">Bacteriolytic enzyme</keyword>
<dbReference type="PANTHER" id="PTHR38107:SF3">
    <property type="entry name" value="LYSOZYME RRRD-RELATED"/>
    <property type="match status" value="1"/>
</dbReference>
<dbReference type="SUPFAM" id="SSF47090">
    <property type="entry name" value="PGBD-like"/>
    <property type="match status" value="1"/>
</dbReference>
<evidence type="ECO:0000259" key="5">
    <source>
        <dbReference type="Pfam" id="PF01471"/>
    </source>
</evidence>
<evidence type="ECO:0000313" key="6">
    <source>
        <dbReference type="EMBL" id="GLK71721.1"/>
    </source>
</evidence>
<keyword evidence="4" id="KW-0812">Transmembrane</keyword>
<keyword evidence="4" id="KW-1133">Transmembrane helix</keyword>
<dbReference type="InterPro" id="IPR036366">
    <property type="entry name" value="PGBDSf"/>
</dbReference>
<comment type="similarity">
    <text evidence="3">Belongs to the glycosyl hydrolase 24 family.</text>
</comment>
<dbReference type="InterPro" id="IPR002477">
    <property type="entry name" value="Peptidoglycan-bd-like"/>
</dbReference>
<proteinExistence type="inferred from homology"/>
<dbReference type="EC" id="3.2.1.17" evidence="3"/>
<keyword evidence="3" id="KW-0326">Glycosidase</keyword>
<dbReference type="GO" id="GO:0009253">
    <property type="term" value="P:peptidoglycan catabolic process"/>
    <property type="evidence" value="ECO:0007669"/>
    <property type="project" value="InterPro"/>
</dbReference>
<keyword evidence="1 3" id="KW-0929">Antimicrobial</keyword>
<keyword evidence="3" id="KW-0378">Hydrolase</keyword>
<dbReference type="Gene3D" id="1.10.101.10">
    <property type="entry name" value="PGBD-like superfamily/PGBD"/>
    <property type="match status" value="1"/>
</dbReference>
<dbReference type="EMBL" id="BSFJ01000005">
    <property type="protein sequence ID" value="GLK71721.1"/>
    <property type="molecule type" value="Genomic_DNA"/>
</dbReference>
<dbReference type="InterPro" id="IPR036365">
    <property type="entry name" value="PGBD-like_sf"/>
</dbReference>
<keyword evidence="7" id="KW-1185">Reference proteome</keyword>
<dbReference type="GO" id="GO:0016998">
    <property type="term" value="P:cell wall macromolecule catabolic process"/>
    <property type="evidence" value="ECO:0007669"/>
    <property type="project" value="InterPro"/>
</dbReference>
<dbReference type="PANTHER" id="PTHR38107">
    <property type="match status" value="1"/>
</dbReference>
<dbReference type="RefSeq" id="WP_213373057.1">
    <property type="nucleotide sequence ID" value="NZ_BSFJ01000005.1"/>
</dbReference>
<dbReference type="InterPro" id="IPR002196">
    <property type="entry name" value="Glyco_hydro_24"/>
</dbReference>
<dbReference type="Proteomes" id="UP001143370">
    <property type="component" value="Unassembled WGS sequence"/>
</dbReference>
<dbReference type="AlphaFoldDB" id="A0A9W6J8D1"/>
<evidence type="ECO:0000313" key="7">
    <source>
        <dbReference type="Proteomes" id="UP001143370"/>
    </source>
</evidence>
<reference evidence="6" key="1">
    <citation type="journal article" date="2014" name="Int. J. Syst. Evol. Microbiol.">
        <title>Complete genome sequence of Corynebacterium casei LMG S-19264T (=DSM 44701T), isolated from a smear-ripened cheese.</title>
        <authorList>
            <consortium name="US DOE Joint Genome Institute (JGI-PGF)"/>
            <person name="Walter F."/>
            <person name="Albersmeier A."/>
            <person name="Kalinowski J."/>
            <person name="Ruckert C."/>
        </authorList>
    </citation>
    <scope>NUCLEOTIDE SEQUENCE</scope>
    <source>
        <strain evidence="6">VKM B-2484</strain>
    </source>
</reference>
<comment type="catalytic activity">
    <reaction evidence="3">
        <text>Hydrolysis of (1-&gt;4)-beta-linkages between N-acetylmuramic acid and N-acetyl-D-glucosamine residues in a peptidoglycan and between N-acetyl-D-glucosamine residues in chitodextrins.</text>
        <dbReference type="EC" id="3.2.1.17"/>
    </reaction>
</comment>
<feature type="domain" description="Peptidoglycan binding-like" evidence="5">
    <location>
        <begin position="212"/>
        <end position="265"/>
    </location>
</feature>
<dbReference type="SUPFAM" id="SSF53955">
    <property type="entry name" value="Lysozyme-like"/>
    <property type="match status" value="1"/>
</dbReference>
<gene>
    <name evidence="6" type="ORF">GCM10017643_18360</name>
</gene>
<evidence type="ECO:0000256" key="3">
    <source>
        <dbReference type="RuleBase" id="RU003788"/>
    </source>
</evidence>
<evidence type="ECO:0000256" key="2">
    <source>
        <dbReference type="ARBA" id="ARBA00022638"/>
    </source>
</evidence>
<keyword evidence="4" id="KW-0472">Membrane</keyword>
<protein>
    <recommendedName>
        <fullName evidence="3">Lysozyme</fullName>
        <ecNumber evidence="3">3.2.1.17</ecNumber>
    </recommendedName>
</protein>
<dbReference type="Pfam" id="PF01471">
    <property type="entry name" value="PG_binding_1"/>
    <property type="match status" value="1"/>
</dbReference>